<reference evidence="2" key="1">
    <citation type="submission" date="2017-03" db="EMBL/GenBank/DDBJ databases">
        <authorList>
            <person name="Herbold C."/>
        </authorList>
    </citation>
    <scope>NUCLEOTIDE SEQUENCE [LARGE SCALE GENOMIC DNA]</scope>
</reference>
<protein>
    <submittedName>
        <fullName evidence="1">Uncharacterized protein</fullName>
    </submittedName>
</protein>
<dbReference type="EMBL" id="LT841358">
    <property type="protein sequence ID" value="SMH71733.1"/>
    <property type="molecule type" value="Genomic_DNA"/>
</dbReference>
<proteinExistence type="predicted"/>
<sequence length="49" mass="5669">MTVGKKKFGPIAQLGWSVRLIKLFRYRKVVGSNPIRPIVFNNTMTDFDK</sequence>
<dbReference type="Proteomes" id="UP000230607">
    <property type="component" value="Chromosome 1"/>
</dbReference>
<organism evidence="1 2">
    <name type="scientific">Candidatus Nitrosotalea okcheonensis</name>
    <dbReference type="NCBI Taxonomy" id="1903276"/>
    <lineage>
        <taxon>Archaea</taxon>
        <taxon>Nitrososphaerota</taxon>
        <taxon>Nitrososphaeria</taxon>
        <taxon>Nitrosotaleales</taxon>
        <taxon>Nitrosotaleaceae</taxon>
        <taxon>Nitrosotalea</taxon>
    </lineage>
</organism>
<dbReference type="AlphaFoldDB" id="A0A2H1FG45"/>
<name>A0A2H1FG45_9ARCH</name>
<evidence type="ECO:0000313" key="1">
    <source>
        <dbReference type="EMBL" id="SMH71733.1"/>
    </source>
</evidence>
<evidence type="ECO:0000313" key="2">
    <source>
        <dbReference type="Proteomes" id="UP000230607"/>
    </source>
</evidence>
<accession>A0A2H1FG45</accession>
<keyword evidence="2" id="KW-1185">Reference proteome</keyword>
<gene>
    <name evidence="1" type="ORF">NCS_11545</name>
</gene>